<comment type="caution">
    <text evidence="8">The sequence shown here is derived from an EMBL/GenBank/DDBJ whole genome shotgun (WGS) entry which is preliminary data.</text>
</comment>
<feature type="transmembrane region" description="Helical" evidence="7">
    <location>
        <begin position="62"/>
        <end position="80"/>
    </location>
</feature>
<dbReference type="InterPro" id="IPR007341">
    <property type="entry name" value="Transgly_assoc"/>
</dbReference>
<protein>
    <submittedName>
        <fullName evidence="8">Transglycosylase</fullName>
    </submittedName>
</protein>
<keyword evidence="6 7" id="KW-0472">Membrane</keyword>
<comment type="subcellular location">
    <subcellularLocation>
        <location evidence="1">Cell membrane</location>
        <topology evidence="1">Multi-pass membrane protein</topology>
    </subcellularLocation>
</comment>
<evidence type="ECO:0000256" key="4">
    <source>
        <dbReference type="ARBA" id="ARBA00022692"/>
    </source>
</evidence>
<name>A0ABP8Y386_9MICO</name>
<feature type="transmembrane region" description="Helical" evidence="7">
    <location>
        <begin position="6"/>
        <end position="23"/>
    </location>
</feature>
<gene>
    <name evidence="8" type="ORF">GCM10025782_16990</name>
</gene>
<sequence length="92" mass="9619">MIGTIIGAIIAGLIIGALARLVLPGKQNISVLVTIILGILGSLVGSWLVYQLGYNNSNGGFKIIPFLAGVVLAAVFIVIYERMTGRRGATHV</sequence>
<proteinExistence type="inferred from homology"/>
<feature type="transmembrane region" description="Helical" evidence="7">
    <location>
        <begin position="30"/>
        <end position="50"/>
    </location>
</feature>
<evidence type="ECO:0000256" key="3">
    <source>
        <dbReference type="ARBA" id="ARBA00022475"/>
    </source>
</evidence>
<dbReference type="Pfam" id="PF04226">
    <property type="entry name" value="Transgly_assoc"/>
    <property type="match status" value="1"/>
</dbReference>
<dbReference type="RefSeq" id="WP_056883416.1">
    <property type="nucleotide sequence ID" value="NZ_BAABLO010000004.1"/>
</dbReference>
<dbReference type="Proteomes" id="UP001500556">
    <property type="component" value="Unassembled WGS sequence"/>
</dbReference>
<keyword evidence="3" id="KW-1003">Cell membrane</keyword>
<comment type="similarity">
    <text evidence="2">Belongs to the UPF0410 family.</text>
</comment>
<evidence type="ECO:0000256" key="6">
    <source>
        <dbReference type="ARBA" id="ARBA00023136"/>
    </source>
</evidence>
<keyword evidence="5 7" id="KW-1133">Transmembrane helix</keyword>
<accession>A0ABP8Y386</accession>
<reference evidence="9" key="1">
    <citation type="journal article" date="2019" name="Int. J. Syst. Evol. Microbiol.">
        <title>The Global Catalogue of Microorganisms (GCM) 10K type strain sequencing project: providing services to taxonomists for standard genome sequencing and annotation.</title>
        <authorList>
            <consortium name="The Broad Institute Genomics Platform"/>
            <consortium name="The Broad Institute Genome Sequencing Center for Infectious Disease"/>
            <person name="Wu L."/>
            <person name="Ma J."/>
        </authorList>
    </citation>
    <scope>NUCLEOTIDE SEQUENCE [LARGE SCALE GENOMIC DNA]</scope>
    <source>
        <strain evidence="9">JCM 18961</strain>
    </source>
</reference>
<keyword evidence="4 7" id="KW-0812">Transmembrane</keyword>
<dbReference type="PANTHER" id="PTHR33884">
    <property type="entry name" value="UPF0410 PROTEIN YMGE"/>
    <property type="match status" value="1"/>
</dbReference>
<dbReference type="EMBL" id="BAABLO010000004">
    <property type="protein sequence ID" value="GAA4720148.1"/>
    <property type="molecule type" value="Genomic_DNA"/>
</dbReference>
<evidence type="ECO:0000256" key="7">
    <source>
        <dbReference type="SAM" id="Phobius"/>
    </source>
</evidence>
<evidence type="ECO:0000313" key="9">
    <source>
        <dbReference type="Proteomes" id="UP001500556"/>
    </source>
</evidence>
<evidence type="ECO:0000256" key="5">
    <source>
        <dbReference type="ARBA" id="ARBA00022989"/>
    </source>
</evidence>
<evidence type="ECO:0000313" key="8">
    <source>
        <dbReference type="EMBL" id="GAA4720148.1"/>
    </source>
</evidence>
<evidence type="ECO:0000256" key="1">
    <source>
        <dbReference type="ARBA" id="ARBA00004651"/>
    </source>
</evidence>
<evidence type="ECO:0000256" key="2">
    <source>
        <dbReference type="ARBA" id="ARBA00011006"/>
    </source>
</evidence>
<keyword evidence="9" id="KW-1185">Reference proteome</keyword>
<dbReference type="PANTHER" id="PTHR33884:SF3">
    <property type="entry name" value="UPF0410 PROTEIN YMGE"/>
    <property type="match status" value="1"/>
</dbReference>
<organism evidence="8 9">
    <name type="scientific">Pedococcus ginsenosidimutans</name>
    <dbReference type="NCBI Taxonomy" id="490570"/>
    <lineage>
        <taxon>Bacteria</taxon>
        <taxon>Bacillati</taxon>
        <taxon>Actinomycetota</taxon>
        <taxon>Actinomycetes</taxon>
        <taxon>Micrococcales</taxon>
        <taxon>Intrasporangiaceae</taxon>
        <taxon>Pedococcus</taxon>
    </lineage>
</organism>